<evidence type="ECO:0000259" key="2">
    <source>
        <dbReference type="Pfam" id="PF26640"/>
    </source>
</evidence>
<proteinExistence type="predicted"/>
<dbReference type="PANTHER" id="PTHR10622">
    <property type="entry name" value="HET DOMAIN-CONTAINING PROTEIN"/>
    <property type="match status" value="1"/>
</dbReference>
<evidence type="ECO:0008006" key="5">
    <source>
        <dbReference type="Google" id="ProtNLM"/>
    </source>
</evidence>
<dbReference type="PANTHER" id="PTHR10622:SF12">
    <property type="entry name" value="HET DOMAIN-CONTAINING PROTEIN"/>
    <property type="match status" value="1"/>
</dbReference>
<dbReference type="Pfam" id="PF26640">
    <property type="entry name" value="DUF8212"/>
    <property type="match status" value="1"/>
</dbReference>
<dbReference type="Proteomes" id="UP001251528">
    <property type="component" value="Unassembled WGS sequence"/>
</dbReference>
<dbReference type="EMBL" id="JASWJB010000050">
    <property type="protein sequence ID" value="KAK2605868.1"/>
    <property type="molecule type" value="Genomic_DNA"/>
</dbReference>
<accession>A0AAJ0FW46</accession>
<evidence type="ECO:0000259" key="1">
    <source>
        <dbReference type="Pfam" id="PF06985"/>
    </source>
</evidence>
<keyword evidence="4" id="KW-1185">Reference proteome</keyword>
<organism evidence="3 4">
    <name type="scientific">Conoideocrella luteorostrata</name>
    <dbReference type="NCBI Taxonomy" id="1105319"/>
    <lineage>
        <taxon>Eukaryota</taxon>
        <taxon>Fungi</taxon>
        <taxon>Dikarya</taxon>
        <taxon>Ascomycota</taxon>
        <taxon>Pezizomycotina</taxon>
        <taxon>Sordariomycetes</taxon>
        <taxon>Hypocreomycetidae</taxon>
        <taxon>Hypocreales</taxon>
        <taxon>Clavicipitaceae</taxon>
        <taxon>Conoideocrella</taxon>
    </lineage>
</organism>
<dbReference type="Pfam" id="PF06985">
    <property type="entry name" value="HET"/>
    <property type="match status" value="1"/>
</dbReference>
<dbReference type="InterPro" id="IPR010730">
    <property type="entry name" value="HET"/>
</dbReference>
<gene>
    <name evidence="3" type="ORF">QQS21_003708</name>
</gene>
<evidence type="ECO:0000313" key="3">
    <source>
        <dbReference type="EMBL" id="KAK2605868.1"/>
    </source>
</evidence>
<comment type="caution">
    <text evidence="3">The sequence shown here is derived from an EMBL/GenBank/DDBJ whole genome shotgun (WGS) entry which is preliminary data.</text>
</comment>
<protein>
    <recommendedName>
        <fullName evidence="5">HET-domain-containing protein</fullName>
    </recommendedName>
</protein>
<reference evidence="3" key="1">
    <citation type="submission" date="2023-06" db="EMBL/GenBank/DDBJ databases">
        <title>Conoideocrella luteorostrata (Hypocreales: Clavicipitaceae), a potential biocontrol fungus for elongate hemlock scale in United States Christmas tree production areas.</title>
        <authorList>
            <person name="Barrett H."/>
            <person name="Lovett B."/>
            <person name="Macias A.M."/>
            <person name="Stajich J.E."/>
            <person name="Kasson M.T."/>
        </authorList>
    </citation>
    <scope>NUCLEOTIDE SEQUENCE</scope>
    <source>
        <strain evidence="3">ARSEF 14590</strain>
    </source>
</reference>
<feature type="domain" description="DUF8212" evidence="2">
    <location>
        <begin position="217"/>
        <end position="308"/>
    </location>
</feature>
<feature type="domain" description="Heterokaryon incompatibility" evidence="1">
    <location>
        <begin position="21"/>
        <end position="107"/>
    </location>
</feature>
<name>A0AAJ0FW46_9HYPO</name>
<dbReference type="AlphaFoldDB" id="A0AAJ0FW46"/>
<dbReference type="InterPro" id="IPR058525">
    <property type="entry name" value="DUF8212"/>
</dbReference>
<evidence type="ECO:0000313" key="4">
    <source>
        <dbReference type="Proteomes" id="UP001251528"/>
    </source>
</evidence>
<sequence>MRLLNTTTLQLELFTSSPPPYAVLSHRWQQHEEVTFQALQQHDSIRQLRGYDKLQASAGVARASGYSYIWLDTCCIDKTSSAELSEAINSMFSWYQAAEVCLAYLWDVDTVDDLQLSEWFRRGWTLQELVAPKSVQFFNREWRVLGSKAQLKSLLSSITGLSEAVLAGAVRLDAVPACNKLSWAACRDTTRPEDMAYSLMGLLNVNMPLLYGEGSQRAFRRLQEEFVRASDDESIFAWTVEEADTDDNDADERERDKAYWGLLAPSPRCFKCSSELTIPRFKAYRYGQPTEITNHGLRIALALQPLENDRSGTLFTAALNCSHPERGVFTVTLQKLSDFEEQYARVRPHAALLLLSGADTAPSSTREESRANISQIFVRSQPRASDPVAGFCIQTSQSLPFEWMVGSNRGPVAMAGHVHVQTMSVDAAANEKDEPEEDVTTLNNRGETSQFCFVDVTAAEEEGQENGQAQFIDVKTLKGRAVVGRLKMAFRAGLDDSGPSPQNQILPSPSYRDPYLVVGLASLPANPAGTPAGYLKPWWAFRYGSEGEWSSSDLNNENNENNEKKMCAAAIAADEEFKDYHQPPGGAKIQVRFRAATYRFRTYYEVHLFNADWRQE</sequence>